<organism evidence="1">
    <name type="scientific">marine sediment metagenome</name>
    <dbReference type="NCBI Taxonomy" id="412755"/>
    <lineage>
        <taxon>unclassified sequences</taxon>
        <taxon>metagenomes</taxon>
        <taxon>ecological metagenomes</taxon>
    </lineage>
</organism>
<gene>
    <name evidence="1" type="ORF">LCGC14_1768090</name>
</gene>
<proteinExistence type="predicted"/>
<dbReference type="AlphaFoldDB" id="A0A0F9HLJ8"/>
<reference evidence="1" key="1">
    <citation type="journal article" date="2015" name="Nature">
        <title>Complex archaea that bridge the gap between prokaryotes and eukaryotes.</title>
        <authorList>
            <person name="Spang A."/>
            <person name="Saw J.H."/>
            <person name="Jorgensen S.L."/>
            <person name="Zaremba-Niedzwiedzka K."/>
            <person name="Martijn J."/>
            <person name="Lind A.E."/>
            <person name="van Eijk R."/>
            <person name="Schleper C."/>
            <person name="Guy L."/>
            <person name="Ettema T.J."/>
        </authorList>
    </citation>
    <scope>NUCLEOTIDE SEQUENCE</scope>
</reference>
<dbReference type="EMBL" id="LAZR01016542">
    <property type="protein sequence ID" value="KKM04057.1"/>
    <property type="molecule type" value="Genomic_DNA"/>
</dbReference>
<dbReference type="Gene3D" id="2.60.120.260">
    <property type="entry name" value="Galactose-binding domain-like"/>
    <property type="match status" value="1"/>
</dbReference>
<name>A0A0F9HLJ8_9ZZZZ</name>
<comment type="caution">
    <text evidence="1">The sequence shown here is derived from an EMBL/GenBank/DDBJ whole genome shotgun (WGS) entry which is preliminary data.</text>
</comment>
<protein>
    <submittedName>
        <fullName evidence="1">Uncharacterized protein</fullName>
    </submittedName>
</protein>
<sequence>MTFTRLRVGTKPFRSKPPRLGAPCVEPYIRGSNILKDPGFEIHSGLVPKGPDNYEFPGDGFSTSSTPGSLYWLSTNITDRFYYDVNGWAVWSNNRAAGPFPVISTANPRSGTKHWRMTYPTTQDWTGDESYPIPINGSYCALRGGLIMGYSARCKQGDVITYSEYIEVSTTTDGPHEVFPEIAFYDENADIIGSVITGSGVNLTTTYAKYEISAIAPADAYALVTEIEIPDPGNISVAPTHFDVDDCVLSVI</sequence>
<evidence type="ECO:0000313" key="1">
    <source>
        <dbReference type="EMBL" id="KKM04057.1"/>
    </source>
</evidence>
<accession>A0A0F9HLJ8</accession>